<dbReference type="InterPro" id="IPR037118">
    <property type="entry name" value="Val-tRNA_synth_C_sf"/>
</dbReference>
<dbReference type="FunFam" id="3.40.50.300:FF:000309">
    <property type="entry name" value="ABC transporter ATP-binding protein"/>
    <property type="match status" value="1"/>
</dbReference>
<dbReference type="OrthoDB" id="9760950at2"/>
<dbReference type="SUPFAM" id="SSF52540">
    <property type="entry name" value="P-loop containing nucleoside triphosphate hydrolases"/>
    <property type="match status" value="2"/>
</dbReference>
<feature type="binding site" evidence="11">
    <location>
        <begin position="36"/>
        <end position="43"/>
    </location>
    <ligand>
        <name>ATP</name>
        <dbReference type="ChEBI" id="CHEBI:30616"/>
        <label>1</label>
    </ligand>
</feature>
<dbReference type="InterPro" id="IPR027417">
    <property type="entry name" value="P-loop_NTPase"/>
</dbReference>
<keyword evidence="1 11" id="KW-0963">Cytoplasm</keyword>
<evidence type="ECO:0000313" key="15">
    <source>
        <dbReference type="Proteomes" id="UP000007383"/>
    </source>
</evidence>
<dbReference type="EMBL" id="CP003282">
    <property type="protein sequence ID" value="AFG37812.1"/>
    <property type="molecule type" value="Genomic_DNA"/>
</dbReference>
<keyword evidence="7 11" id="KW-0238">DNA-binding</keyword>
<dbReference type="Proteomes" id="UP000007383">
    <property type="component" value="Chromosome"/>
</dbReference>
<dbReference type="GO" id="GO:0003677">
    <property type="term" value="F:DNA binding"/>
    <property type="evidence" value="ECO:0007669"/>
    <property type="project" value="UniProtKB-UniRule"/>
</dbReference>
<dbReference type="EC" id="3.6.1.-" evidence="11"/>
<feature type="region of interest" description="Disordered" evidence="12">
    <location>
        <begin position="504"/>
        <end position="553"/>
    </location>
</feature>
<proteinExistence type="inferred from homology"/>
<dbReference type="HOGENOM" id="CLU_000604_36_0_12"/>
<dbReference type="InterPro" id="IPR032524">
    <property type="entry name" value="ABC_tran_C"/>
</dbReference>
<dbReference type="CDD" id="cd03221">
    <property type="entry name" value="ABCF_EF-3"/>
    <property type="match status" value="2"/>
</dbReference>
<dbReference type="InterPro" id="IPR003593">
    <property type="entry name" value="AAA+_ATPase"/>
</dbReference>
<dbReference type="RefSeq" id="WP_014455795.1">
    <property type="nucleotide sequence ID" value="NC_017098.1"/>
</dbReference>
<dbReference type="InterPro" id="IPR051309">
    <property type="entry name" value="ABCF_ATPase"/>
</dbReference>
<dbReference type="PATRIC" id="fig|889378.3.peg.1742"/>
<dbReference type="InterPro" id="IPR043686">
    <property type="entry name" value="Uup"/>
</dbReference>
<dbReference type="PROSITE" id="PS50893">
    <property type="entry name" value="ABC_TRANSPORTER_2"/>
    <property type="match status" value="2"/>
</dbReference>
<dbReference type="Gene3D" id="1.10.287.380">
    <property type="entry name" value="Valyl-tRNA synthetase, C-terminal domain"/>
    <property type="match status" value="1"/>
</dbReference>
<dbReference type="InterPro" id="IPR017871">
    <property type="entry name" value="ABC_transporter-like_CS"/>
</dbReference>
<evidence type="ECO:0000256" key="12">
    <source>
        <dbReference type="SAM" id="MobiDB-lite"/>
    </source>
</evidence>
<feature type="compositionally biased region" description="Low complexity" evidence="12">
    <location>
        <begin position="507"/>
        <end position="521"/>
    </location>
</feature>
<dbReference type="SMART" id="SM00382">
    <property type="entry name" value="AAA"/>
    <property type="match status" value="2"/>
</dbReference>
<protein>
    <recommendedName>
        <fullName evidence="11">ATP-binding protein Uup</fullName>
        <ecNumber evidence="11">3.6.1.-</ecNumber>
    </recommendedName>
</protein>
<keyword evidence="8 11" id="KW-0234">DNA repair</keyword>
<dbReference type="InterPro" id="IPR032781">
    <property type="entry name" value="ABC_tran_Xtn"/>
</dbReference>
<comment type="catalytic activity">
    <reaction evidence="9 11">
        <text>ATP + H2O = ADP + phosphate + H(+)</text>
        <dbReference type="Rhea" id="RHEA:13065"/>
        <dbReference type="ChEBI" id="CHEBI:15377"/>
        <dbReference type="ChEBI" id="CHEBI:15378"/>
        <dbReference type="ChEBI" id="CHEBI:30616"/>
        <dbReference type="ChEBI" id="CHEBI:43474"/>
        <dbReference type="ChEBI" id="CHEBI:456216"/>
    </reaction>
</comment>
<dbReference type="AlphaFoldDB" id="H9UJW9"/>
<dbReference type="KEGG" id="sfc:Spiaf_1755"/>
<dbReference type="Gene3D" id="3.40.50.300">
    <property type="entry name" value="P-loop containing nucleotide triphosphate hydrolases"/>
    <property type="match status" value="2"/>
</dbReference>
<evidence type="ECO:0000259" key="13">
    <source>
        <dbReference type="PROSITE" id="PS50893"/>
    </source>
</evidence>
<evidence type="ECO:0000256" key="1">
    <source>
        <dbReference type="ARBA" id="ARBA00022490"/>
    </source>
</evidence>
<feature type="compositionally biased region" description="Low complexity" evidence="12">
    <location>
        <begin position="535"/>
        <end position="544"/>
    </location>
</feature>
<evidence type="ECO:0000256" key="2">
    <source>
        <dbReference type="ARBA" id="ARBA00022737"/>
    </source>
</evidence>
<dbReference type="Pfam" id="PF00005">
    <property type="entry name" value="ABC_tran"/>
    <property type="match status" value="2"/>
</dbReference>
<dbReference type="Pfam" id="PF16326">
    <property type="entry name" value="ABC_tran_CTD"/>
    <property type="match status" value="1"/>
</dbReference>
<dbReference type="eggNOG" id="COG0488">
    <property type="taxonomic scope" value="Bacteria"/>
</dbReference>
<organism evidence="14 15">
    <name type="scientific">Spirochaeta africana (strain ATCC 700263 / DSM 8902 / Z-7692)</name>
    <dbReference type="NCBI Taxonomy" id="889378"/>
    <lineage>
        <taxon>Bacteria</taxon>
        <taxon>Pseudomonadati</taxon>
        <taxon>Spirochaetota</taxon>
        <taxon>Spirochaetia</taxon>
        <taxon>Spirochaetales</taxon>
        <taxon>Spirochaetaceae</taxon>
        <taxon>Spirochaeta</taxon>
    </lineage>
</organism>
<reference evidence="15" key="1">
    <citation type="journal article" date="2013" name="Stand. Genomic Sci.">
        <title>Complete genome sequence of the halophilic bacterium Spirochaeta africana type strain (Z-7692(T)) from the alkaline Lake Magadi in the East African Rift.</title>
        <authorList>
            <person name="Liolos K."/>
            <person name="Abt B."/>
            <person name="Scheuner C."/>
            <person name="Teshima H."/>
            <person name="Held B."/>
            <person name="Lapidus A."/>
            <person name="Nolan M."/>
            <person name="Lucas S."/>
            <person name="Deshpande S."/>
            <person name="Cheng J.F."/>
            <person name="Tapia R."/>
            <person name="Goodwin L.A."/>
            <person name="Pitluck S."/>
            <person name="Pagani I."/>
            <person name="Ivanova N."/>
            <person name="Mavromatis K."/>
            <person name="Mikhailova N."/>
            <person name="Huntemann M."/>
            <person name="Pati A."/>
            <person name="Chen A."/>
            <person name="Palaniappan K."/>
            <person name="Land M."/>
            <person name="Rohde M."/>
            <person name="Tindall B.J."/>
            <person name="Detter J.C."/>
            <person name="Goker M."/>
            <person name="Bristow J."/>
            <person name="Eisen J.A."/>
            <person name="Markowitz V."/>
            <person name="Hugenholtz P."/>
            <person name="Woyke T."/>
            <person name="Klenk H.P."/>
            <person name="Kyrpides N.C."/>
        </authorList>
    </citation>
    <scope>NUCLEOTIDE SEQUENCE</scope>
    <source>
        <strain evidence="15">ATCC 700263 / DSM 8902 / Z-7692</strain>
    </source>
</reference>
<keyword evidence="4 11" id="KW-0227">DNA damage</keyword>
<dbReference type="STRING" id="889378.Spiaf_1755"/>
<dbReference type="GO" id="GO:0005737">
    <property type="term" value="C:cytoplasm"/>
    <property type="evidence" value="ECO:0007669"/>
    <property type="project" value="UniProtKB-SubCell"/>
</dbReference>
<dbReference type="HAMAP" id="MF_00848">
    <property type="entry name" value="Uup"/>
    <property type="match status" value="1"/>
</dbReference>
<dbReference type="PROSITE" id="PS00211">
    <property type="entry name" value="ABC_TRANSPORTER_1"/>
    <property type="match status" value="1"/>
</dbReference>
<keyword evidence="2 11" id="KW-0677">Repeat</keyword>
<sequence>MALISLKDVQLRFGDEPLFAGIDLHIQSGDRLVLLGRNGVGKSTLLRLIAGRIEPDSGAAAISNEVRVALLSQEDETGFVGTALEYCLEAANPPAISEVEAQKFLTRLGMQADEGFATLSGGGRRRVMLAAALAAEPEVLLLDEPTNHLDIDTAIWLEGYLQREAATLLMITHDRAFAKAVANRVAELDRGELFSFDCGYEEFLRRRDSQLESEQQQRAAFDRKLAAEEAWLRRGVKARRTRDEGRVRALLKMREEFRQRRNRLGSVNLKAEDAGRSGKLVAEVSNLSFTYPDSQEPDRPLIHGLSTTIMRGDKVGIVGPNGAGKTTLIRLLLGELTPDAGHVRTGTNLQPLYFDQMRSQLDPDRTVVENLSGGDDQLIVGGKPKHVNAYLQDFLFNPERARNPVKILSGGERNRLLLAKLFAQPSNLLILDEPTNDLDMETLDLLEDMLLQYPGTVLLVSHDREFLDNVVTDCLVFTPDGDIHEFVGGYSDWRQRVAAGLPGGTSAGTAAGGARSAGSTGNSPTSSHGDDSRSDSSTAAAGSRPTRRERKLSYKEARELESLPERIAGLEQRIEELHTAMADPEFYRQEGDQVAQLTGELQDCEEQLEAAFHRWEELDQLPQ</sequence>
<evidence type="ECO:0000256" key="11">
    <source>
        <dbReference type="HAMAP-Rule" id="MF_00848"/>
    </source>
</evidence>
<dbReference type="InterPro" id="IPR003439">
    <property type="entry name" value="ABC_transporter-like_ATP-bd"/>
</dbReference>
<comment type="function">
    <text evidence="11">Probably plays a role in ribosome assembly or function. May be involved in resolution of branched DNA intermediates that result from template switching in postreplication gaps. Binds DNA and has ATPase activity.</text>
</comment>
<comment type="similarity">
    <text evidence="10 11">Belongs to the ABC transporter superfamily. ABCF family. Uup subfamily.</text>
</comment>
<dbReference type="GO" id="GO:0006281">
    <property type="term" value="P:DNA repair"/>
    <property type="evidence" value="ECO:0007669"/>
    <property type="project" value="UniProtKB-KW"/>
</dbReference>
<dbReference type="GO" id="GO:0005524">
    <property type="term" value="F:ATP binding"/>
    <property type="evidence" value="ECO:0007669"/>
    <property type="project" value="UniProtKB-UniRule"/>
</dbReference>
<dbReference type="PANTHER" id="PTHR42855:SF1">
    <property type="entry name" value="ABC TRANSPORTER DOMAIN-CONTAINING PROTEIN"/>
    <property type="match status" value="1"/>
</dbReference>
<evidence type="ECO:0000256" key="5">
    <source>
        <dbReference type="ARBA" id="ARBA00022801"/>
    </source>
</evidence>
<dbReference type="GO" id="GO:0016887">
    <property type="term" value="F:ATP hydrolysis activity"/>
    <property type="evidence" value="ECO:0007669"/>
    <property type="project" value="UniProtKB-UniRule"/>
</dbReference>
<keyword evidence="6 11" id="KW-0067">ATP-binding</keyword>
<comment type="subcellular location">
    <subcellularLocation>
        <location evidence="11">Cytoplasm</location>
    </subcellularLocation>
    <text evidence="11">Associates with ribosomes.</text>
</comment>
<name>H9UJW9_SPIAZ</name>
<keyword evidence="5 11" id="KW-0378">Hydrolase</keyword>
<evidence type="ECO:0000256" key="4">
    <source>
        <dbReference type="ARBA" id="ARBA00022763"/>
    </source>
</evidence>
<feature type="coiled-coil region" evidence="11">
    <location>
        <begin position="560"/>
        <end position="614"/>
    </location>
</feature>
<feature type="domain" description="ABC transporter" evidence="13">
    <location>
        <begin position="282"/>
        <end position="505"/>
    </location>
</feature>
<dbReference type="PANTHER" id="PTHR42855">
    <property type="entry name" value="ABC TRANSPORTER ATP-BINDING SUBUNIT"/>
    <property type="match status" value="1"/>
</dbReference>
<keyword evidence="15" id="KW-1185">Reference proteome</keyword>
<dbReference type="Pfam" id="PF12848">
    <property type="entry name" value="ABC_tran_Xtn"/>
    <property type="match status" value="1"/>
</dbReference>
<accession>H9UJW9</accession>
<evidence type="ECO:0000256" key="8">
    <source>
        <dbReference type="ARBA" id="ARBA00023204"/>
    </source>
</evidence>
<evidence type="ECO:0000313" key="14">
    <source>
        <dbReference type="EMBL" id="AFG37812.1"/>
    </source>
</evidence>
<keyword evidence="3 11" id="KW-0547">Nucleotide-binding</keyword>
<evidence type="ECO:0000256" key="9">
    <source>
        <dbReference type="ARBA" id="ARBA00049360"/>
    </source>
</evidence>
<dbReference type="GO" id="GO:0043022">
    <property type="term" value="F:ribosome binding"/>
    <property type="evidence" value="ECO:0007669"/>
    <property type="project" value="UniProtKB-UniRule"/>
</dbReference>
<evidence type="ECO:0000256" key="3">
    <source>
        <dbReference type="ARBA" id="ARBA00022741"/>
    </source>
</evidence>
<keyword evidence="11" id="KW-0175">Coiled coil</keyword>
<feature type="binding site" evidence="11">
    <location>
        <begin position="319"/>
        <end position="326"/>
    </location>
    <ligand>
        <name>ATP</name>
        <dbReference type="ChEBI" id="CHEBI:30616"/>
        <label>2</label>
    </ligand>
</feature>
<evidence type="ECO:0000256" key="7">
    <source>
        <dbReference type="ARBA" id="ARBA00023125"/>
    </source>
</evidence>
<feature type="domain" description="ABC transporter" evidence="13">
    <location>
        <begin position="4"/>
        <end position="215"/>
    </location>
</feature>
<evidence type="ECO:0000256" key="10">
    <source>
        <dbReference type="ARBA" id="ARBA00061478"/>
    </source>
</evidence>
<gene>
    <name evidence="11" type="primary">uup</name>
    <name evidence="14" type="ordered locus">Spiaf_1755</name>
</gene>
<evidence type="ECO:0000256" key="6">
    <source>
        <dbReference type="ARBA" id="ARBA00022840"/>
    </source>
</evidence>